<keyword evidence="2" id="KW-1185">Reference proteome</keyword>
<dbReference type="Proteomes" id="UP001595636">
    <property type="component" value="Unassembled WGS sequence"/>
</dbReference>
<dbReference type="EMBL" id="JBHRYH010000009">
    <property type="protein sequence ID" value="MFC3625358.1"/>
    <property type="molecule type" value="Genomic_DNA"/>
</dbReference>
<comment type="caution">
    <text evidence="1">The sequence shown here is derived from an EMBL/GenBank/DDBJ whole genome shotgun (WGS) entry which is preliminary data.</text>
</comment>
<reference evidence="2" key="1">
    <citation type="journal article" date="2019" name="Int. J. Syst. Evol. Microbiol.">
        <title>The Global Catalogue of Microorganisms (GCM) 10K type strain sequencing project: providing services to taxonomists for standard genome sequencing and annotation.</title>
        <authorList>
            <consortium name="The Broad Institute Genomics Platform"/>
            <consortium name="The Broad Institute Genome Sequencing Center for Infectious Disease"/>
            <person name="Wu L."/>
            <person name="Ma J."/>
        </authorList>
    </citation>
    <scope>NUCLEOTIDE SEQUENCE [LARGE SCALE GENOMIC DNA]</scope>
    <source>
        <strain evidence="2">KCTC 42195</strain>
    </source>
</reference>
<evidence type="ECO:0000313" key="1">
    <source>
        <dbReference type="EMBL" id="MFC3625358.1"/>
    </source>
</evidence>
<proteinExistence type="predicted"/>
<name>A0ABV7TRI4_9NEIS</name>
<organism evidence="1 2">
    <name type="scientific">Vogesella amnigena</name>
    <dbReference type="NCBI Taxonomy" id="1507449"/>
    <lineage>
        <taxon>Bacteria</taxon>
        <taxon>Pseudomonadati</taxon>
        <taxon>Pseudomonadota</taxon>
        <taxon>Betaproteobacteria</taxon>
        <taxon>Neisseriales</taxon>
        <taxon>Chromobacteriaceae</taxon>
        <taxon>Vogesella</taxon>
    </lineage>
</organism>
<sequence>MEILDRDGVETLYVHGATVSTLQPFLNLEIPWVWVLGHMPNHVVEWWQATLPIDKSRKPTTAEFRMVGYDVLLPTLQFIELAPDFENHGLALIQSRQRMPNTMDLSRIPENQQSKVLRSNGAFLRIYLPHAGETAQVQCFEKGYLAKVSASSSSLKPKSNSAA</sequence>
<accession>A0ABV7TRI4</accession>
<evidence type="ECO:0000313" key="2">
    <source>
        <dbReference type="Proteomes" id="UP001595636"/>
    </source>
</evidence>
<dbReference type="RefSeq" id="WP_390276867.1">
    <property type="nucleotide sequence ID" value="NZ_JBHRYH010000009.1"/>
</dbReference>
<protein>
    <submittedName>
        <fullName evidence="1">Uncharacterized protein</fullName>
    </submittedName>
</protein>
<gene>
    <name evidence="1" type="ORF">ACFOKJ_04245</name>
</gene>